<feature type="chain" id="PRO_5035965596" description="Purple acid phosphatase" evidence="3">
    <location>
        <begin position="21"/>
        <end position="428"/>
    </location>
</feature>
<dbReference type="InterPro" id="IPR029052">
    <property type="entry name" value="Metallo-depent_PP-like"/>
</dbReference>
<reference evidence="8" key="1">
    <citation type="submission" date="2010-08" db="EMBL/GenBank/DDBJ databases">
        <authorList>
            <consortium name="Caenorhabditis japonica Sequencing Consortium"/>
            <person name="Wilson R.K."/>
        </authorList>
    </citation>
    <scope>NUCLEOTIDE SEQUENCE [LARGE SCALE GENOMIC DNA]</scope>
    <source>
        <strain evidence="8">DF5081</strain>
    </source>
</reference>
<dbReference type="GO" id="GO:0003993">
    <property type="term" value="F:acid phosphatase activity"/>
    <property type="evidence" value="ECO:0007669"/>
    <property type="project" value="UniProtKB-EC"/>
</dbReference>
<evidence type="ECO:0000259" key="4">
    <source>
        <dbReference type="Pfam" id="PF00149"/>
    </source>
</evidence>
<dbReference type="PANTHER" id="PTHR45867:SF10">
    <property type="entry name" value="PURPLE ACID PHOSPHATASE"/>
    <property type="match status" value="1"/>
</dbReference>
<dbReference type="InterPro" id="IPR004843">
    <property type="entry name" value="Calcineurin-like_PHP"/>
</dbReference>
<dbReference type="GO" id="GO:0046872">
    <property type="term" value="F:metal ion binding"/>
    <property type="evidence" value="ECO:0007669"/>
    <property type="project" value="InterPro"/>
</dbReference>
<dbReference type="Gene3D" id="3.60.21.10">
    <property type="match status" value="1"/>
</dbReference>
<keyword evidence="8" id="KW-1185">Reference proteome</keyword>
<evidence type="ECO:0000259" key="5">
    <source>
        <dbReference type="Pfam" id="PF14008"/>
    </source>
</evidence>
<evidence type="ECO:0000259" key="6">
    <source>
        <dbReference type="Pfam" id="PF16656"/>
    </source>
</evidence>
<reference evidence="7" key="2">
    <citation type="submission" date="2022-06" db="UniProtKB">
        <authorList>
            <consortium name="EnsemblMetazoa"/>
        </authorList>
    </citation>
    <scope>IDENTIFICATION</scope>
    <source>
        <strain evidence="7">DF5081</strain>
    </source>
</reference>
<name>A0A8R1DZ02_CAEJA</name>
<accession>A0A8R1DZ02</accession>
<feature type="domain" description="Calcineurin-like phosphoesterase" evidence="4">
    <location>
        <begin position="114"/>
        <end position="320"/>
    </location>
</feature>
<dbReference type="AlphaFoldDB" id="A0A8R1DZ02"/>
<comment type="similarity">
    <text evidence="3">Belongs to the metallophosphoesterase superfamily. Purple acid phosphatase family.</text>
</comment>
<dbReference type="Gene3D" id="2.60.40.380">
    <property type="entry name" value="Purple acid phosphatase-like, N-terminal"/>
    <property type="match status" value="1"/>
</dbReference>
<dbReference type="Pfam" id="PF00149">
    <property type="entry name" value="Metallophos"/>
    <property type="match status" value="1"/>
</dbReference>
<feature type="signal peptide" evidence="3">
    <location>
        <begin position="1"/>
        <end position="20"/>
    </location>
</feature>
<dbReference type="EC" id="3.1.3.2" evidence="3"/>
<evidence type="ECO:0000313" key="8">
    <source>
        <dbReference type="Proteomes" id="UP000005237"/>
    </source>
</evidence>
<dbReference type="OMA" id="NSSRQFW"/>
<dbReference type="InterPro" id="IPR041792">
    <property type="entry name" value="MPP_PAP"/>
</dbReference>
<dbReference type="SUPFAM" id="SSF56300">
    <property type="entry name" value="Metallo-dependent phosphatases"/>
    <property type="match status" value="1"/>
</dbReference>
<protein>
    <recommendedName>
        <fullName evidence="3">Purple acid phosphatase</fullName>
        <ecNumber evidence="3">3.1.3.2</ecNumber>
    </recommendedName>
</protein>
<dbReference type="Pfam" id="PF14008">
    <property type="entry name" value="Metallophos_C"/>
    <property type="match status" value="1"/>
</dbReference>
<evidence type="ECO:0000256" key="1">
    <source>
        <dbReference type="ARBA" id="ARBA00022729"/>
    </source>
</evidence>
<dbReference type="CDD" id="cd00839">
    <property type="entry name" value="MPP_PAPs"/>
    <property type="match status" value="1"/>
</dbReference>
<feature type="domain" description="Purple acid phosphatase N-terminal" evidence="6">
    <location>
        <begin position="22"/>
        <end position="98"/>
    </location>
</feature>
<dbReference type="PANTHER" id="PTHR45867">
    <property type="entry name" value="PURPLE ACID PHOSPHATASE"/>
    <property type="match status" value="1"/>
</dbReference>
<dbReference type="EnsemblMetazoa" id="CJA15727b.1">
    <property type="protein sequence ID" value="CJA15727b.1"/>
    <property type="gene ID" value="WBGene00134931"/>
</dbReference>
<feature type="domain" description="Purple acid phosphatase C-terminal" evidence="5">
    <location>
        <begin position="343"/>
        <end position="405"/>
    </location>
</feature>
<evidence type="ECO:0000313" key="7">
    <source>
        <dbReference type="EnsemblMetazoa" id="CJA15727b.1"/>
    </source>
</evidence>
<evidence type="ECO:0000256" key="3">
    <source>
        <dbReference type="RuleBase" id="RU361203"/>
    </source>
</evidence>
<dbReference type="InterPro" id="IPR025733">
    <property type="entry name" value="PAPs_C"/>
</dbReference>
<sequence length="428" mass="48546">MKSPFLFISVLFTFTSPGFCAPEQVHLAFYTGPWDISVSWITFDTAEPVLSYGTSSSSMQNVTGTTNTWVFEGITRHSHAVILKNLEPSNQYYYKIENRLFNFRTLPANLNSYKVCVFGDLGVYNGRSTQSIIKNGIAGKFDFIVHIGDLAYDLHTNHGKLGDQYMNLLEPVISKIPYMVIAGNHENDNANFTNFKNRFVMPPTGSDDNQFYSIDIGPVHWVGLSTEYYGFEAQYGNSSIFTQYNWLTKNLKEANENRAQVPWIALFQHRPFYCSVELAADCTLYENVILRHGALGLPGLEAEYIKNSVDIGFAGHIHAYERMWPVADLKYYKGPNAYHNPVAPVYFLTGSAGCHSSGMKFSPLPMPWSAHRSDDYGYTVMTVANQTHIHFEQISIDKNEAVIDEVWVSKDVGHRHSEEMRIDGEKFY</sequence>
<proteinExistence type="inferred from homology"/>
<keyword evidence="1 3" id="KW-0732">Signal</keyword>
<keyword evidence="3" id="KW-0378">Hydrolase</keyword>
<dbReference type="InterPro" id="IPR008963">
    <property type="entry name" value="Purple_acid_Pase-like_N"/>
</dbReference>
<dbReference type="InterPro" id="IPR015914">
    <property type="entry name" value="PAPs_N"/>
</dbReference>
<dbReference type="SUPFAM" id="SSF49363">
    <property type="entry name" value="Purple acid phosphatase, N-terminal domain"/>
    <property type="match status" value="1"/>
</dbReference>
<comment type="catalytic activity">
    <reaction evidence="3">
        <text>a phosphate monoester + H2O = an alcohol + phosphate</text>
        <dbReference type="Rhea" id="RHEA:15017"/>
        <dbReference type="ChEBI" id="CHEBI:15377"/>
        <dbReference type="ChEBI" id="CHEBI:30879"/>
        <dbReference type="ChEBI" id="CHEBI:43474"/>
        <dbReference type="ChEBI" id="CHEBI:67140"/>
        <dbReference type="EC" id="3.1.3.2"/>
    </reaction>
</comment>
<dbReference type="Pfam" id="PF16656">
    <property type="entry name" value="Pur_ac_phosph_N"/>
    <property type="match status" value="1"/>
</dbReference>
<organism evidence="7 8">
    <name type="scientific">Caenorhabditis japonica</name>
    <dbReference type="NCBI Taxonomy" id="281687"/>
    <lineage>
        <taxon>Eukaryota</taxon>
        <taxon>Metazoa</taxon>
        <taxon>Ecdysozoa</taxon>
        <taxon>Nematoda</taxon>
        <taxon>Chromadorea</taxon>
        <taxon>Rhabditida</taxon>
        <taxon>Rhabditina</taxon>
        <taxon>Rhabditomorpha</taxon>
        <taxon>Rhabditoidea</taxon>
        <taxon>Rhabditidae</taxon>
        <taxon>Peloderinae</taxon>
        <taxon>Caenorhabditis</taxon>
    </lineage>
</organism>
<dbReference type="Proteomes" id="UP000005237">
    <property type="component" value="Unassembled WGS sequence"/>
</dbReference>
<keyword evidence="2" id="KW-0325">Glycoprotein</keyword>
<evidence type="ECO:0000256" key="2">
    <source>
        <dbReference type="ARBA" id="ARBA00023180"/>
    </source>
</evidence>